<proteinExistence type="predicted"/>
<dbReference type="AlphaFoldDB" id="A0A1H0AXA7"/>
<feature type="chain" id="PRO_5011678766" description="Secreted protein" evidence="1">
    <location>
        <begin position="30"/>
        <end position="150"/>
    </location>
</feature>
<dbReference type="GeneID" id="40833281"/>
<dbReference type="Proteomes" id="UP000199063">
    <property type="component" value="Unassembled WGS sequence"/>
</dbReference>
<name>A0A1H0AXA7_9ACTN</name>
<evidence type="ECO:0000313" key="2">
    <source>
        <dbReference type="EMBL" id="SDN38100.1"/>
    </source>
</evidence>
<keyword evidence="1" id="KW-0732">Signal</keyword>
<dbReference type="RefSeq" id="WP_342029429.1">
    <property type="nucleotide sequence ID" value="NZ_FNHI01000025.1"/>
</dbReference>
<organism evidence="2 3">
    <name type="scientific">Streptomyces wuyuanensis</name>
    <dbReference type="NCBI Taxonomy" id="1196353"/>
    <lineage>
        <taxon>Bacteria</taxon>
        <taxon>Bacillati</taxon>
        <taxon>Actinomycetota</taxon>
        <taxon>Actinomycetes</taxon>
        <taxon>Kitasatosporales</taxon>
        <taxon>Streptomycetaceae</taxon>
        <taxon>Streptomyces</taxon>
    </lineage>
</organism>
<dbReference type="STRING" id="1196353.SAMN05444921_125114"/>
<gene>
    <name evidence="2" type="ORF">SAMN05444921_125114</name>
</gene>
<reference evidence="3" key="1">
    <citation type="submission" date="2016-10" db="EMBL/GenBank/DDBJ databases">
        <authorList>
            <person name="Varghese N."/>
            <person name="Submissions S."/>
        </authorList>
    </citation>
    <scope>NUCLEOTIDE SEQUENCE [LARGE SCALE GENOMIC DNA]</scope>
    <source>
        <strain evidence="3">CGMCC 4.7042</strain>
    </source>
</reference>
<evidence type="ECO:0008006" key="4">
    <source>
        <dbReference type="Google" id="ProtNLM"/>
    </source>
</evidence>
<protein>
    <recommendedName>
        <fullName evidence="4">Secreted protein</fullName>
    </recommendedName>
</protein>
<feature type="signal peptide" evidence="1">
    <location>
        <begin position="1"/>
        <end position="29"/>
    </location>
</feature>
<sequence length="150" mass="16384">MQRHKLRTAAMILAATSLAVGLVPATASASPSVAAQPGDQVVVVDCFMKAQVRPSEFLIACGDGNSGLTELKWSSWGRTSAVATGLNVVNDCKPYCAAGKFHSYPVNVRFERPEAWEKNPDQQRYGQLHLSFPGSRPEHLPPEVTYKLWD</sequence>
<keyword evidence="3" id="KW-1185">Reference proteome</keyword>
<evidence type="ECO:0000256" key="1">
    <source>
        <dbReference type="SAM" id="SignalP"/>
    </source>
</evidence>
<accession>A0A1H0AXA7</accession>
<dbReference type="EMBL" id="FNHI01000025">
    <property type="protein sequence ID" value="SDN38100.1"/>
    <property type="molecule type" value="Genomic_DNA"/>
</dbReference>
<evidence type="ECO:0000313" key="3">
    <source>
        <dbReference type="Proteomes" id="UP000199063"/>
    </source>
</evidence>